<evidence type="ECO:0000256" key="3">
    <source>
        <dbReference type="ARBA" id="ARBA00022741"/>
    </source>
</evidence>
<reference evidence="12" key="1">
    <citation type="journal article" date="2018" name="Nat. Microbiol.">
        <title>Leveraging single-cell genomics to expand the fungal tree of life.</title>
        <authorList>
            <person name="Ahrendt S.R."/>
            <person name="Quandt C.A."/>
            <person name="Ciobanu D."/>
            <person name="Clum A."/>
            <person name="Salamov A."/>
            <person name="Andreopoulos B."/>
            <person name="Cheng J.F."/>
            <person name="Woyke T."/>
            <person name="Pelin A."/>
            <person name="Henrissat B."/>
            <person name="Reynolds N.K."/>
            <person name="Benny G.L."/>
            <person name="Smith M.E."/>
            <person name="James T.Y."/>
            <person name="Grigoriev I.V."/>
        </authorList>
    </citation>
    <scope>NUCLEOTIDE SEQUENCE [LARGE SCALE GENOMIC DNA]</scope>
</reference>
<dbReference type="GO" id="GO:0005829">
    <property type="term" value="C:cytosol"/>
    <property type="evidence" value="ECO:0007669"/>
    <property type="project" value="TreeGrafter"/>
</dbReference>
<organism evidence="11 12">
    <name type="scientific">Piptocephalis cylindrospora</name>
    <dbReference type="NCBI Taxonomy" id="1907219"/>
    <lineage>
        <taxon>Eukaryota</taxon>
        <taxon>Fungi</taxon>
        <taxon>Fungi incertae sedis</taxon>
        <taxon>Zoopagomycota</taxon>
        <taxon>Zoopagomycotina</taxon>
        <taxon>Zoopagomycetes</taxon>
        <taxon>Zoopagales</taxon>
        <taxon>Piptocephalidaceae</taxon>
        <taxon>Piptocephalis</taxon>
    </lineage>
</organism>
<dbReference type="Pfam" id="PF02861">
    <property type="entry name" value="Clp_N"/>
    <property type="match status" value="1"/>
</dbReference>
<dbReference type="FunFam" id="3.40.50.300:FF:000025">
    <property type="entry name" value="ATP-dependent Clp protease subunit"/>
    <property type="match status" value="1"/>
</dbReference>
<evidence type="ECO:0000256" key="2">
    <source>
        <dbReference type="ARBA" id="ARBA00022737"/>
    </source>
</evidence>
<evidence type="ECO:0000256" key="8">
    <source>
        <dbReference type="SAM" id="Coils"/>
    </source>
</evidence>
<feature type="compositionally biased region" description="Acidic residues" evidence="9">
    <location>
        <begin position="925"/>
        <end position="939"/>
    </location>
</feature>
<dbReference type="GO" id="GO:0016887">
    <property type="term" value="F:ATP hydrolysis activity"/>
    <property type="evidence" value="ECO:0007669"/>
    <property type="project" value="InterPro"/>
</dbReference>
<dbReference type="InterPro" id="IPR027417">
    <property type="entry name" value="P-loop_NTPase"/>
</dbReference>
<dbReference type="EMBL" id="KZ987774">
    <property type="protein sequence ID" value="RKP14933.1"/>
    <property type="molecule type" value="Genomic_DNA"/>
</dbReference>
<proteinExistence type="inferred from homology"/>
<evidence type="ECO:0000256" key="1">
    <source>
        <dbReference type="ARBA" id="ARBA00008675"/>
    </source>
</evidence>
<dbReference type="SMART" id="SM01086">
    <property type="entry name" value="ClpB_D2-small"/>
    <property type="match status" value="1"/>
</dbReference>
<dbReference type="GO" id="GO:0042026">
    <property type="term" value="P:protein refolding"/>
    <property type="evidence" value="ECO:0007669"/>
    <property type="project" value="TreeGrafter"/>
</dbReference>
<dbReference type="PANTHER" id="PTHR11638:SF18">
    <property type="entry name" value="HEAT SHOCK PROTEIN 104"/>
    <property type="match status" value="1"/>
</dbReference>
<dbReference type="SMART" id="SM00382">
    <property type="entry name" value="AAA"/>
    <property type="match status" value="2"/>
</dbReference>
<dbReference type="CDD" id="cd00009">
    <property type="entry name" value="AAA"/>
    <property type="match status" value="1"/>
</dbReference>
<comment type="similarity">
    <text evidence="1 7">Belongs to the ClpA/ClpB family.</text>
</comment>
<dbReference type="Gene3D" id="1.10.8.60">
    <property type="match status" value="1"/>
</dbReference>
<feature type="coiled-coil region" evidence="8">
    <location>
        <begin position="405"/>
        <end position="439"/>
    </location>
</feature>
<dbReference type="InterPro" id="IPR019489">
    <property type="entry name" value="Clp_ATPase_C"/>
</dbReference>
<feature type="region of interest" description="Disordered" evidence="9">
    <location>
        <begin position="521"/>
        <end position="548"/>
    </location>
</feature>
<gene>
    <name evidence="11" type="ORF">BJ684DRAFT_18690</name>
</gene>
<feature type="domain" description="Clp R" evidence="10">
    <location>
        <begin position="5"/>
        <end position="147"/>
    </location>
</feature>
<feature type="region of interest" description="Disordered" evidence="9">
    <location>
        <begin position="901"/>
        <end position="939"/>
    </location>
</feature>
<dbReference type="InterPro" id="IPR001270">
    <property type="entry name" value="ClpA/B"/>
</dbReference>
<dbReference type="GO" id="GO:0043335">
    <property type="term" value="P:protein unfolding"/>
    <property type="evidence" value="ECO:0007669"/>
    <property type="project" value="TreeGrafter"/>
</dbReference>
<dbReference type="PROSITE" id="PS00870">
    <property type="entry name" value="CLPAB_1"/>
    <property type="match status" value="1"/>
</dbReference>
<dbReference type="Pfam" id="PF07724">
    <property type="entry name" value="AAA_2"/>
    <property type="match status" value="1"/>
</dbReference>
<dbReference type="InterPro" id="IPR018368">
    <property type="entry name" value="ClpA/B_CS1"/>
</dbReference>
<keyword evidence="3 7" id="KW-0547">Nucleotide-binding</keyword>
<dbReference type="GO" id="GO:0051087">
    <property type="term" value="F:protein-folding chaperone binding"/>
    <property type="evidence" value="ECO:0007669"/>
    <property type="project" value="TreeGrafter"/>
</dbReference>
<dbReference type="GO" id="GO:0051082">
    <property type="term" value="F:unfolded protein binding"/>
    <property type="evidence" value="ECO:0007669"/>
    <property type="project" value="TreeGrafter"/>
</dbReference>
<evidence type="ECO:0000256" key="4">
    <source>
        <dbReference type="ARBA" id="ARBA00022840"/>
    </source>
</evidence>
<evidence type="ECO:0000256" key="6">
    <source>
        <dbReference type="PROSITE-ProRule" id="PRU01251"/>
    </source>
</evidence>
<dbReference type="SUPFAM" id="SSF81923">
    <property type="entry name" value="Double Clp-N motif"/>
    <property type="match status" value="1"/>
</dbReference>
<protein>
    <submittedName>
        <fullName evidence="11">AAA ATPase domain-containing protein</fullName>
    </submittedName>
</protein>
<accession>A0A4P9Y7D2</accession>
<name>A0A4P9Y7D2_9FUNG</name>
<keyword evidence="2 6" id="KW-0677">Repeat</keyword>
<dbReference type="SUPFAM" id="SSF52540">
    <property type="entry name" value="P-loop containing nucleoside triphosphate hydrolases"/>
    <property type="match status" value="2"/>
</dbReference>
<dbReference type="GO" id="GO:0070370">
    <property type="term" value="P:cellular heat acclimation"/>
    <property type="evidence" value="ECO:0007669"/>
    <property type="project" value="TreeGrafter"/>
</dbReference>
<dbReference type="InterPro" id="IPR028299">
    <property type="entry name" value="ClpA/B_CS2"/>
</dbReference>
<dbReference type="FunFam" id="3.40.50.300:FF:000120">
    <property type="entry name" value="ATP-dependent chaperone ClpB"/>
    <property type="match status" value="1"/>
</dbReference>
<keyword evidence="12" id="KW-1185">Reference proteome</keyword>
<dbReference type="Proteomes" id="UP000267251">
    <property type="component" value="Unassembled WGS sequence"/>
</dbReference>
<keyword evidence="5 7" id="KW-0143">Chaperone</keyword>
<dbReference type="CDD" id="cd19499">
    <property type="entry name" value="RecA-like_ClpB_Hsp104-like"/>
    <property type="match status" value="1"/>
</dbReference>
<dbReference type="PRINTS" id="PR00300">
    <property type="entry name" value="CLPPROTEASEA"/>
</dbReference>
<dbReference type="InterPro" id="IPR036628">
    <property type="entry name" value="Clp_N_dom_sf"/>
</dbReference>
<dbReference type="Pfam" id="PF17871">
    <property type="entry name" value="AAA_lid_9"/>
    <property type="match status" value="1"/>
</dbReference>
<dbReference type="InterPro" id="IPR003959">
    <property type="entry name" value="ATPase_AAA_core"/>
</dbReference>
<dbReference type="PANTHER" id="PTHR11638">
    <property type="entry name" value="ATP-DEPENDENT CLP PROTEASE"/>
    <property type="match status" value="1"/>
</dbReference>
<dbReference type="PROSITE" id="PS00871">
    <property type="entry name" value="CLPAB_2"/>
    <property type="match status" value="1"/>
</dbReference>
<dbReference type="PROSITE" id="PS51903">
    <property type="entry name" value="CLP_R"/>
    <property type="match status" value="1"/>
</dbReference>
<evidence type="ECO:0000313" key="12">
    <source>
        <dbReference type="Proteomes" id="UP000267251"/>
    </source>
</evidence>
<dbReference type="GO" id="GO:0005524">
    <property type="term" value="F:ATP binding"/>
    <property type="evidence" value="ECO:0007669"/>
    <property type="project" value="UniProtKB-KW"/>
</dbReference>
<sequence>MSIDPERFTEKTVSTINDAIALAKKYGNSQLDPAHLACTMLDDPEKLFVNTIQKSGGEEKSVERAFKKILVRLPSQDPAPPDLTMDPATKKLITDAQKMQEDQKDSHVAIDHIILALARNPKMAEALKEGGVTPRALEQAVKDLRGNRRVESRTAESNYDALNKYAIDMVGLASSGKIDPVIGRDEEIRRVIRVLSRRTKNNPVLIGEPGVGKTAVVEGLAQRIVRKDVPINLQCQLYSLDMGALVAGAKYRGEFEERLKSVLKEVKDSEEGIILFIDEIHLVLGAGKTDGAMDAANLLKPMLARGELRCIGATTLDEYRQHVEKDAAFERRFQQVRVGEPSVPDTVSILRGIKEKYEQHHGVRISDSALVAAANLSSRYISGRFLPDKAIDLVDEASASLRVQLDSQPEAIDQLERQLLQLEVESKALEKETDQASKQRLEAVLMHMSEVKENLKPLKLRYGMQRGRLDEVRNLRVKLDELRNKADEAERHYDLSKAADLRYYAIPDVEKQLQDLEARNAEREKNRQQAAKTGEGTGMEGEAEEEGGLLPEVVGPEQITEVVARWTGIPVQRLSRGQSERILGLKDRLAGRVIGQDEAVNAVADAVLRSRAGLSRENQPTGSFLFLGPTGVGKTELAKALAAELFDDEKNMIRIDMSEYMEQHSVARLIGAPPGYVGHEEGGQLTEAVRRQPYSVVLLDEVEKAHLQVLNVLLEVLDDARLTDGRGRVVDFSNTVIILTSNVGQEFLLAAAASISSNPEGGLPQSVKDQVLGQAKQHFRPEFLNRLDDLIVFGGLSKEQLKGVVRLQVARVANRIRERSQVEVHVTEEAVEMTLEKSYDPMYGARPIRRYLERVIVTAVSRMIVKGEVTENGSVEVIPTVGAKEDPSAVGIECIVVDPGSASREGSMMSDGAISRASGMKRPVEEDDIMQYDSDDDPM</sequence>
<dbReference type="Gene3D" id="3.40.50.300">
    <property type="entry name" value="P-loop containing nucleotide triphosphate hydrolases"/>
    <property type="match status" value="3"/>
</dbReference>
<evidence type="ECO:0000313" key="11">
    <source>
        <dbReference type="EMBL" id="RKP14933.1"/>
    </source>
</evidence>
<dbReference type="OrthoDB" id="47330at2759"/>
<dbReference type="InterPro" id="IPR041546">
    <property type="entry name" value="ClpA/ClpB_AAA_lid"/>
</dbReference>
<dbReference type="Pfam" id="PF00004">
    <property type="entry name" value="AAA"/>
    <property type="match status" value="1"/>
</dbReference>
<keyword evidence="4 7" id="KW-0067">ATP-binding</keyword>
<evidence type="ECO:0000259" key="10">
    <source>
        <dbReference type="PROSITE" id="PS51903"/>
    </source>
</evidence>
<dbReference type="AlphaFoldDB" id="A0A4P9Y7D2"/>
<dbReference type="InterPro" id="IPR004176">
    <property type="entry name" value="Clp_R_N"/>
</dbReference>
<dbReference type="Pfam" id="PF10431">
    <property type="entry name" value="ClpB_D2-small"/>
    <property type="match status" value="1"/>
</dbReference>
<dbReference type="InterPro" id="IPR003593">
    <property type="entry name" value="AAA+_ATPase"/>
</dbReference>
<keyword evidence="8" id="KW-0175">Coiled coil</keyword>
<dbReference type="Gene3D" id="1.10.1780.10">
    <property type="entry name" value="Clp, N-terminal domain"/>
    <property type="match status" value="1"/>
</dbReference>
<evidence type="ECO:0000256" key="7">
    <source>
        <dbReference type="RuleBase" id="RU004432"/>
    </source>
</evidence>
<evidence type="ECO:0000256" key="5">
    <source>
        <dbReference type="ARBA" id="ARBA00023186"/>
    </source>
</evidence>
<dbReference type="FunFam" id="3.40.50.300:FF:000010">
    <property type="entry name" value="Chaperone clpB 1, putative"/>
    <property type="match status" value="1"/>
</dbReference>
<dbReference type="InterPro" id="IPR050130">
    <property type="entry name" value="ClpA_ClpB"/>
</dbReference>
<evidence type="ECO:0000256" key="9">
    <source>
        <dbReference type="SAM" id="MobiDB-lite"/>
    </source>
</evidence>